<evidence type="ECO:0000313" key="3">
    <source>
        <dbReference type="EMBL" id="KGT86039.1"/>
    </source>
</evidence>
<reference evidence="3 4" key="1">
    <citation type="submission" date="2014-10" db="EMBL/GenBank/DDBJ databases">
        <title>Genome sequence of Erwinia typographi M043b.</title>
        <authorList>
            <person name="Chan K.-G."/>
            <person name="Tan W.-S."/>
        </authorList>
    </citation>
    <scope>NUCLEOTIDE SEQUENCE [LARGE SCALE GENOMIC DNA]</scope>
    <source>
        <strain evidence="3 4">M043b</strain>
    </source>
</reference>
<dbReference type="Gene3D" id="3.30.1120.150">
    <property type="match status" value="1"/>
</dbReference>
<dbReference type="Gene3D" id="6.10.140.1930">
    <property type="match status" value="1"/>
</dbReference>
<dbReference type="Proteomes" id="UP000030351">
    <property type="component" value="Unassembled WGS sequence"/>
</dbReference>
<dbReference type="PRINTS" id="PR01543">
    <property type="entry name" value="ANATRNSFRASE"/>
</dbReference>
<dbReference type="Gene3D" id="2.40.128.150">
    <property type="entry name" value="Cysteine proteinases"/>
    <property type="match status" value="1"/>
</dbReference>
<dbReference type="eggNOG" id="COG2162">
    <property type="taxonomic scope" value="Bacteria"/>
</dbReference>
<keyword evidence="3" id="KW-0012">Acyltransferase</keyword>
<dbReference type="InterPro" id="IPR001447">
    <property type="entry name" value="Arylamine_N-AcTrfase"/>
</dbReference>
<organism evidence="3 4">
    <name type="scientific">Erwinia typographi</name>
    <dbReference type="NCBI Taxonomy" id="371042"/>
    <lineage>
        <taxon>Bacteria</taxon>
        <taxon>Pseudomonadati</taxon>
        <taxon>Pseudomonadota</taxon>
        <taxon>Gammaproteobacteria</taxon>
        <taxon>Enterobacterales</taxon>
        <taxon>Erwiniaceae</taxon>
        <taxon>Erwinia</taxon>
    </lineage>
</organism>
<proteinExistence type="inferred from homology"/>
<dbReference type="OrthoDB" id="7181050at2"/>
<evidence type="ECO:0000256" key="2">
    <source>
        <dbReference type="RuleBase" id="RU003452"/>
    </source>
</evidence>
<dbReference type="PANTHER" id="PTHR11786">
    <property type="entry name" value="N-HYDROXYARYLAMINE O-ACETYLTRANSFERASE"/>
    <property type="match status" value="1"/>
</dbReference>
<dbReference type="GO" id="GO:0004060">
    <property type="term" value="F:arylamine N-acetyltransferase activity"/>
    <property type="evidence" value="ECO:0007669"/>
    <property type="project" value="TreeGrafter"/>
</dbReference>
<dbReference type="PANTHER" id="PTHR11786:SF0">
    <property type="entry name" value="ARYLAMINE N-ACETYLTRANSFERASE 4-RELATED"/>
    <property type="match status" value="1"/>
</dbReference>
<dbReference type="SUPFAM" id="SSF54001">
    <property type="entry name" value="Cysteine proteinases"/>
    <property type="match status" value="1"/>
</dbReference>
<accession>A0A0A3YKP3</accession>
<evidence type="ECO:0000313" key="4">
    <source>
        <dbReference type="Proteomes" id="UP000030351"/>
    </source>
</evidence>
<dbReference type="GO" id="GO:0046990">
    <property type="term" value="F:N-hydroxyarylamine O-acetyltransferase activity"/>
    <property type="evidence" value="ECO:0007669"/>
    <property type="project" value="UniProtKB-EC"/>
</dbReference>
<dbReference type="EMBL" id="JRUQ01000120">
    <property type="protein sequence ID" value="KGT86039.1"/>
    <property type="molecule type" value="Genomic_DNA"/>
</dbReference>
<keyword evidence="4" id="KW-1185">Reference proteome</keyword>
<sequence length="280" mass="32534">MSTFLTHYLLRLNWSRPVAADIATLRALHLQHNCTLPFENLDVLLPREIHLDRQSLFDKLVKAGRGGYCFEQNGLFERALREIGFTVRSEIARVVLANQPAKSPRTHRFLLVTLASEQWIADVGFGGKTLTGPIQLVADREQHTPHGVYRLIAGDNNWTLQYWQRNDWESLYEFDLSEAYDSDYLMANFWTSHWPESHFRHHLLICRHLSDGGKLTLMNFKFTHWAKGSIVGQYDVQDTQSLYQLLKERFNLRLDDEKYGFSLQEFSALMTRLDTGSNLS</sequence>
<dbReference type="STRING" id="371042.NG99_27100"/>
<evidence type="ECO:0000256" key="1">
    <source>
        <dbReference type="ARBA" id="ARBA00006547"/>
    </source>
</evidence>
<gene>
    <name evidence="3" type="ORF">NG99_27100</name>
</gene>
<dbReference type="Pfam" id="PF00797">
    <property type="entry name" value="Acetyltransf_2"/>
    <property type="match status" value="1"/>
</dbReference>
<comment type="similarity">
    <text evidence="1 2">Belongs to the arylamine N-acetyltransferase family.</text>
</comment>
<name>A0A0A3YKP3_9GAMM</name>
<protein>
    <submittedName>
        <fullName evidence="3">N-hydroxyarylamine O-acetyltransferase</fullName>
        <ecNumber evidence="3">2.3.1.118</ecNumber>
    </submittedName>
</protein>
<comment type="caution">
    <text evidence="3">The sequence shown here is derived from an EMBL/GenBank/DDBJ whole genome shotgun (WGS) entry which is preliminary data.</text>
</comment>
<dbReference type="RefSeq" id="WP_034899941.1">
    <property type="nucleotide sequence ID" value="NZ_JRUQ01000120.1"/>
</dbReference>
<keyword evidence="3" id="KW-0808">Transferase</keyword>
<dbReference type="EC" id="2.3.1.118" evidence="3"/>
<dbReference type="AlphaFoldDB" id="A0A0A3YKP3"/>
<dbReference type="InterPro" id="IPR038765">
    <property type="entry name" value="Papain-like_cys_pep_sf"/>
</dbReference>